<dbReference type="AlphaFoldDB" id="A0A0J1B607"/>
<dbReference type="STRING" id="595434.RISK_005864"/>
<reference evidence="1" key="1">
    <citation type="submission" date="2015-05" db="EMBL/GenBank/DDBJ databases">
        <title>Permanent draft genome of Rhodopirellula islandicus K833.</title>
        <authorList>
            <person name="Kizina J."/>
            <person name="Richter M."/>
            <person name="Glockner F.O."/>
            <person name="Harder J."/>
        </authorList>
    </citation>
    <scope>NUCLEOTIDE SEQUENCE [LARGE SCALE GENOMIC DNA]</scope>
    <source>
        <strain evidence="1">K833</strain>
    </source>
</reference>
<evidence type="ECO:0008006" key="3">
    <source>
        <dbReference type="Google" id="ProtNLM"/>
    </source>
</evidence>
<accession>A0A0J1B607</accession>
<dbReference type="Proteomes" id="UP000036367">
    <property type="component" value="Unassembled WGS sequence"/>
</dbReference>
<evidence type="ECO:0000313" key="2">
    <source>
        <dbReference type="Proteomes" id="UP000036367"/>
    </source>
</evidence>
<organism evidence="1 2">
    <name type="scientific">Rhodopirellula islandica</name>
    <dbReference type="NCBI Taxonomy" id="595434"/>
    <lineage>
        <taxon>Bacteria</taxon>
        <taxon>Pseudomonadati</taxon>
        <taxon>Planctomycetota</taxon>
        <taxon>Planctomycetia</taxon>
        <taxon>Pirellulales</taxon>
        <taxon>Pirellulaceae</taxon>
        <taxon>Rhodopirellula</taxon>
    </lineage>
</organism>
<keyword evidence="2" id="KW-1185">Reference proteome</keyword>
<name>A0A0J1B607_RHOIS</name>
<comment type="caution">
    <text evidence="1">The sequence shown here is derived from an EMBL/GenBank/DDBJ whole genome shotgun (WGS) entry which is preliminary data.</text>
</comment>
<dbReference type="EMBL" id="LECT01000046">
    <property type="protein sequence ID" value="KLU02038.1"/>
    <property type="molecule type" value="Genomic_DNA"/>
</dbReference>
<dbReference type="OrthoDB" id="279845at2"/>
<evidence type="ECO:0000313" key="1">
    <source>
        <dbReference type="EMBL" id="KLU02038.1"/>
    </source>
</evidence>
<dbReference type="Pfam" id="PF05402">
    <property type="entry name" value="PqqD"/>
    <property type="match status" value="1"/>
</dbReference>
<dbReference type="InterPro" id="IPR008792">
    <property type="entry name" value="PQQD"/>
</dbReference>
<proteinExistence type="predicted"/>
<dbReference type="PATRIC" id="fig|595434.4.peg.5566"/>
<sequence length="145" mass="16152">MDGVMYYAINSPALSHNAFDDETIVIHFATGNYFSLREMAERIWQRLENQPLTVSAIVDASEDAPPEAASEVEDFLKQLVKNDLVCELQDHASPESVASLGAWRTPAMEVFDDMKNMLLGDVIHDTDKEGWPQMAQDDQAAPGPR</sequence>
<gene>
    <name evidence="1" type="ORF">RISK_005864</name>
</gene>
<dbReference type="Gene3D" id="1.10.10.1150">
    <property type="entry name" value="Coenzyme PQQ synthesis protein D (PqqD)"/>
    <property type="match status" value="1"/>
</dbReference>
<dbReference type="InterPro" id="IPR041881">
    <property type="entry name" value="PqqD_sf"/>
</dbReference>
<protein>
    <recommendedName>
        <fullName evidence="3">PqqD family protein</fullName>
    </recommendedName>
</protein>